<sequence>MQRARVNSSSLRSVGYDPERRVLEVEFSNGSLYQYEGVPGEIVRELLAADSLGTYFNQVFKSCDFPYRRLE</sequence>
<dbReference type="Proteomes" id="UP000198706">
    <property type="component" value="Unassembled WGS sequence"/>
</dbReference>
<dbReference type="STRING" id="137658.SAMN05216186_112101"/>
<evidence type="ECO:0000313" key="3">
    <source>
        <dbReference type="Proteomes" id="UP000198706"/>
    </source>
</evidence>
<organism evidence="2 3">
    <name type="scientific">Pseudomonas indica</name>
    <dbReference type="NCBI Taxonomy" id="137658"/>
    <lineage>
        <taxon>Bacteria</taxon>
        <taxon>Pseudomonadati</taxon>
        <taxon>Pseudomonadota</taxon>
        <taxon>Gammaproteobacteria</taxon>
        <taxon>Pseudomonadales</taxon>
        <taxon>Pseudomonadaceae</taxon>
        <taxon>Pseudomonas</taxon>
    </lineage>
</organism>
<dbReference type="RefSeq" id="WP_084338952.1">
    <property type="nucleotide sequence ID" value="NZ_CBKZNZ010000122.1"/>
</dbReference>
<feature type="domain" description="KTSC" evidence="1">
    <location>
        <begin position="7"/>
        <end position="61"/>
    </location>
</feature>
<accession>A0A1G9G5L5</accession>
<keyword evidence="3" id="KW-1185">Reference proteome</keyword>
<dbReference type="AlphaFoldDB" id="A0A1G9G5L5"/>
<reference evidence="2 3" key="1">
    <citation type="submission" date="2016-10" db="EMBL/GenBank/DDBJ databases">
        <authorList>
            <person name="de Groot N.N."/>
        </authorList>
    </citation>
    <scope>NUCLEOTIDE SEQUENCE [LARGE SCALE GENOMIC DNA]</scope>
    <source>
        <strain evidence="2 3">JCM 21544</strain>
    </source>
</reference>
<gene>
    <name evidence="2" type="ORF">SAMN05216186_112101</name>
</gene>
<dbReference type="InterPro" id="IPR025309">
    <property type="entry name" value="KTSC_dom"/>
</dbReference>
<evidence type="ECO:0000259" key="1">
    <source>
        <dbReference type="Pfam" id="PF13619"/>
    </source>
</evidence>
<protein>
    <submittedName>
        <fullName evidence="2">KTSC domain-containing protein</fullName>
    </submittedName>
</protein>
<dbReference type="EMBL" id="FNFD01000012">
    <property type="protein sequence ID" value="SDK95603.1"/>
    <property type="molecule type" value="Genomic_DNA"/>
</dbReference>
<dbReference type="Pfam" id="PF13619">
    <property type="entry name" value="KTSC"/>
    <property type="match status" value="1"/>
</dbReference>
<name>A0A1G9G5L5_9PSED</name>
<proteinExistence type="predicted"/>
<evidence type="ECO:0000313" key="2">
    <source>
        <dbReference type="EMBL" id="SDK95603.1"/>
    </source>
</evidence>